<dbReference type="EMBL" id="CP087164">
    <property type="protein sequence ID" value="UGS38457.1"/>
    <property type="molecule type" value="Genomic_DNA"/>
</dbReference>
<dbReference type="AlphaFoldDB" id="A0A9E7C3C0"/>
<feature type="domain" description="UspA" evidence="1">
    <location>
        <begin position="38"/>
        <end position="168"/>
    </location>
</feature>
<keyword evidence="3" id="KW-1185">Reference proteome</keyword>
<evidence type="ECO:0000313" key="3">
    <source>
        <dbReference type="Proteomes" id="UP001162834"/>
    </source>
</evidence>
<dbReference type="Proteomes" id="UP001162834">
    <property type="component" value="Chromosome"/>
</dbReference>
<dbReference type="InterPro" id="IPR006016">
    <property type="entry name" value="UspA"/>
</dbReference>
<proteinExistence type="predicted"/>
<dbReference type="SUPFAM" id="SSF52402">
    <property type="entry name" value="Adenine nucleotide alpha hydrolases-like"/>
    <property type="match status" value="1"/>
</dbReference>
<dbReference type="Pfam" id="PF00582">
    <property type="entry name" value="Usp"/>
    <property type="match status" value="1"/>
</dbReference>
<evidence type="ECO:0000259" key="1">
    <source>
        <dbReference type="Pfam" id="PF00582"/>
    </source>
</evidence>
<organism evidence="2 3">
    <name type="scientific">Capillimicrobium parvum</name>
    <dbReference type="NCBI Taxonomy" id="2884022"/>
    <lineage>
        <taxon>Bacteria</taxon>
        <taxon>Bacillati</taxon>
        <taxon>Actinomycetota</taxon>
        <taxon>Thermoleophilia</taxon>
        <taxon>Solirubrobacterales</taxon>
        <taxon>Capillimicrobiaceae</taxon>
        <taxon>Capillimicrobium</taxon>
    </lineage>
</organism>
<dbReference type="RefSeq" id="WP_259312479.1">
    <property type="nucleotide sequence ID" value="NZ_CP087164.1"/>
</dbReference>
<evidence type="ECO:0000313" key="2">
    <source>
        <dbReference type="EMBL" id="UGS38457.1"/>
    </source>
</evidence>
<accession>A0A9E7C3C0</accession>
<dbReference type="Gene3D" id="3.40.50.12370">
    <property type="match status" value="1"/>
</dbReference>
<name>A0A9E7C3C0_9ACTN</name>
<sequence length="188" mass="20024">MTAWHLLALVIGLVTGAAGAVEIGRRRRTRRARGAGEVRRILLPFAGTAISRRALDAALRLARAEEATLMPAFLATVPRTLALDAPLPRQCANGMPVLEAIEQLAARQDVAVDARVSRGRTPRHALEQLLAGEQVDRVVVPATNDAHAGLSGDDLVWLLEKAPAEVVILRPDPADHLSVSGAGVRGHF</sequence>
<reference evidence="2" key="1">
    <citation type="journal article" date="2022" name="Int. J. Syst. Evol. Microbiol.">
        <title>Pseudomonas aegrilactucae sp. nov. and Pseudomonas morbosilactucae sp. nov., pathogens causing bacterial rot of lettuce in Japan.</title>
        <authorList>
            <person name="Sawada H."/>
            <person name="Fujikawa T."/>
            <person name="Satou M."/>
        </authorList>
    </citation>
    <scope>NUCLEOTIDE SEQUENCE</scope>
    <source>
        <strain evidence="2">0166_1</strain>
    </source>
</reference>
<protein>
    <recommendedName>
        <fullName evidence="1">UspA domain-containing protein</fullName>
    </recommendedName>
</protein>
<dbReference type="KEGG" id="sbae:DSM104329_04886"/>
<gene>
    <name evidence="2" type="ORF">DSM104329_04886</name>
</gene>